<keyword evidence="3" id="KW-1185">Reference proteome</keyword>
<organism evidence="2 3">
    <name type="scientific">Paenibacillus arenosi</name>
    <dbReference type="NCBI Taxonomy" id="2774142"/>
    <lineage>
        <taxon>Bacteria</taxon>
        <taxon>Bacillati</taxon>
        <taxon>Bacillota</taxon>
        <taxon>Bacilli</taxon>
        <taxon>Bacillales</taxon>
        <taxon>Paenibacillaceae</taxon>
        <taxon>Paenibacillus</taxon>
    </lineage>
</organism>
<name>A0ABR9B487_9BACL</name>
<feature type="signal peptide" evidence="1">
    <location>
        <begin position="1"/>
        <end position="31"/>
    </location>
</feature>
<accession>A0ABR9B487</accession>
<feature type="chain" id="PRO_5045918194" evidence="1">
    <location>
        <begin position="32"/>
        <end position="65"/>
    </location>
</feature>
<evidence type="ECO:0000313" key="2">
    <source>
        <dbReference type="EMBL" id="MBD8501198.1"/>
    </source>
</evidence>
<evidence type="ECO:0000313" key="3">
    <source>
        <dbReference type="Proteomes" id="UP000634529"/>
    </source>
</evidence>
<keyword evidence="1" id="KW-0732">Signal</keyword>
<comment type="caution">
    <text evidence="2">The sequence shown here is derived from an EMBL/GenBank/DDBJ whole genome shotgun (WGS) entry which is preliminary data.</text>
</comment>
<gene>
    <name evidence="2" type="ORF">IFO66_23265</name>
</gene>
<reference evidence="2 3" key="1">
    <citation type="submission" date="2020-09" db="EMBL/GenBank/DDBJ databases">
        <title>Paenibacillus sp. CAU 1523 isolated from sand of Haeundae Beach.</title>
        <authorList>
            <person name="Kim W."/>
        </authorList>
    </citation>
    <scope>NUCLEOTIDE SEQUENCE [LARGE SCALE GENOMIC DNA]</scope>
    <source>
        <strain evidence="2 3">CAU 1523</strain>
    </source>
</reference>
<evidence type="ECO:0000256" key="1">
    <source>
        <dbReference type="SAM" id="SignalP"/>
    </source>
</evidence>
<dbReference type="Proteomes" id="UP000634529">
    <property type="component" value="Unassembled WGS sequence"/>
</dbReference>
<proteinExistence type="predicted"/>
<protein>
    <submittedName>
        <fullName evidence="2">Uncharacterized protein</fullName>
    </submittedName>
</protein>
<dbReference type="EMBL" id="JACYTN010000043">
    <property type="protein sequence ID" value="MBD8501198.1"/>
    <property type="molecule type" value="Genomic_DNA"/>
</dbReference>
<sequence length="65" mass="6865">MNIKNTTILSLSMVLAGSILLPHGVTSTAYAATSSSAATFESVQSIKDVSIKNCNQMYGLTQLLE</sequence>